<keyword evidence="8" id="KW-1185">Reference proteome</keyword>
<evidence type="ECO:0000313" key="8">
    <source>
        <dbReference type="Proteomes" id="UP000631114"/>
    </source>
</evidence>
<dbReference type="SUPFAM" id="SSF52374">
    <property type="entry name" value="Nucleotidylyl transferase"/>
    <property type="match status" value="1"/>
</dbReference>
<dbReference type="Proteomes" id="UP000631114">
    <property type="component" value="Unassembled WGS sequence"/>
</dbReference>
<feature type="domain" description="Glutamyl/glutaminyl-tRNA synthetase class Ib catalytic" evidence="6">
    <location>
        <begin position="5"/>
        <end position="108"/>
    </location>
</feature>
<dbReference type="InterPro" id="IPR020058">
    <property type="entry name" value="Glu/Gln-tRNA-synth_Ib_cat-dom"/>
</dbReference>
<gene>
    <name evidence="7" type="ORF">IFM89_032797</name>
</gene>
<dbReference type="AlphaFoldDB" id="A0A835HLA5"/>
<evidence type="ECO:0000313" key="7">
    <source>
        <dbReference type="EMBL" id="KAF9602915.1"/>
    </source>
</evidence>
<evidence type="ECO:0000256" key="2">
    <source>
        <dbReference type="ARBA" id="ARBA00022741"/>
    </source>
</evidence>
<dbReference type="PANTHER" id="PTHR43311:SF2">
    <property type="entry name" value="GLUTAMATE--TRNA LIGASE, MITOCHONDRIAL-RELATED"/>
    <property type="match status" value="1"/>
</dbReference>
<dbReference type="GO" id="GO:0005739">
    <property type="term" value="C:mitochondrion"/>
    <property type="evidence" value="ECO:0007669"/>
    <property type="project" value="TreeGrafter"/>
</dbReference>
<keyword evidence="2 5" id="KW-0547">Nucleotide-binding</keyword>
<dbReference type="OrthoDB" id="428822at2759"/>
<keyword evidence="3 5" id="KW-0067">ATP-binding</keyword>
<keyword evidence="5" id="KW-0648">Protein biosynthesis</keyword>
<evidence type="ECO:0000256" key="1">
    <source>
        <dbReference type="ARBA" id="ARBA00022598"/>
    </source>
</evidence>
<proteinExistence type="inferred from homology"/>
<evidence type="ECO:0000259" key="6">
    <source>
        <dbReference type="Pfam" id="PF00749"/>
    </source>
</evidence>
<evidence type="ECO:0000256" key="4">
    <source>
        <dbReference type="ARBA" id="ARBA00023146"/>
    </source>
</evidence>
<dbReference type="Gene3D" id="3.40.50.620">
    <property type="entry name" value="HUPs"/>
    <property type="match status" value="1"/>
</dbReference>
<accession>A0A835HLA5</accession>
<feature type="non-terminal residue" evidence="7">
    <location>
        <position position="143"/>
    </location>
</feature>
<comment type="caution">
    <text evidence="7">The sequence shown here is derived from an EMBL/GenBank/DDBJ whole genome shotgun (WGS) entry which is preliminary data.</text>
</comment>
<organism evidence="7 8">
    <name type="scientific">Coptis chinensis</name>
    <dbReference type="NCBI Taxonomy" id="261450"/>
    <lineage>
        <taxon>Eukaryota</taxon>
        <taxon>Viridiplantae</taxon>
        <taxon>Streptophyta</taxon>
        <taxon>Embryophyta</taxon>
        <taxon>Tracheophyta</taxon>
        <taxon>Spermatophyta</taxon>
        <taxon>Magnoliopsida</taxon>
        <taxon>Ranunculales</taxon>
        <taxon>Ranunculaceae</taxon>
        <taxon>Coptidoideae</taxon>
        <taxon>Coptis</taxon>
    </lineage>
</organism>
<dbReference type="GO" id="GO:0005524">
    <property type="term" value="F:ATP binding"/>
    <property type="evidence" value="ECO:0007669"/>
    <property type="project" value="UniProtKB-KW"/>
</dbReference>
<keyword evidence="1 5" id="KW-0436">Ligase</keyword>
<dbReference type="PANTHER" id="PTHR43311">
    <property type="entry name" value="GLUTAMATE--TRNA LIGASE"/>
    <property type="match status" value="1"/>
</dbReference>
<reference evidence="7 8" key="1">
    <citation type="submission" date="2020-10" db="EMBL/GenBank/DDBJ databases">
        <title>The Coptis chinensis genome and diversification of protoberbering-type alkaloids.</title>
        <authorList>
            <person name="Wang B."/>
            <person name="Shu S."/>
            <person name="Song C."/>
            <person name="Liu Y."/>
        </authorList>
    </citation>
    <scope>NUCLEOTIDE SEQUENCE [LARGE SCALE GENOMIC DNA]</scope>
    <source>
        <strain evidence="7">HL-2020</strain>
        <tissue evidence="7">Leaf</tissue>
    </source>
</reference>
<sequence>RNPEEVRVRFALSPTGNLHVGGALELLFSITHSPEDTYLERSTKESKNVVLQHLSWLGLDWDWDEGLGISGDYGPYQQSGRNYLYNHYAKKLLDSGHVYRCFCSNEVLHFSIYFYFYPALSPNLPALPTPQTNSSSNVWFSRS</sequence>
<dbReference type="GO" id="GO:0004818">
    <property type="term" value="F:glutamate-tRNA ligase activity"/>
    <property type="evidence" value="ECO:0007669"/>
    <property type="project" value="TreeGrafter"/>
</dbReference>
<dbReference type="InterPro" id="IPR049940">
    <property type="entry name" value="GluQ/Sye"/>
</dbReference>
<dbReference type="EMBL" id="JADFTS010000006">
    <property type="protein sequence ID" value="KAF9602915.1"/>
    <property type="molecule type" value="Genomic_DNA"/>
</dbReference>
<evidence type="ECO:0000256" key="5">
    <source>
        <dbReference type="RuleBase" id="RU363037"/>
    </source>
</evidence>
<protein>
    <recommendedName>
        <fullName evidence="6">Glutamyl/glutaminyl-tRNA synthetase class Ib catalytic domain-containing protein</fullName>
    </recommendedName>
</protein>
<dbReference type="GO" id="GO:0006424">
    <property type="term" value="P:glutamyl-tRNA aminoacylation"/>
    <property type="evidence" value="ECO:0007669"/>
    <property type="project" value="TreeGrafter"/>
</dbReference>
<dbReference type="Pfam" id="PF00749">
    <property type="entry name" value="tRNA-synt_1c"/>
    <property type="match status" value="1"/>
</dbReference>
<keyword evidence="4 5" id="KW-0030">Aminoacyl-tRNA synthetase</keyword>
<evidence type="ECO:0000256" key="3">
    <source>
        <dbReference type="ARBA" id="ARBA00022840"/>
    </source>
</evidence>
<dbReference type="InterPro" id="IPR014729">
    <property type="entry name" value="Rossmann-like_a/b/a_fold"/>
</dbReference>
<name>A0A835HLA5_9MAGN</name>
<comment type="similarity">
    <text evidence="5">Belongs to the class-I aminoacyl-tRNA synthetase family.</text>
</comment>